<keyword evidence="8 17" id="KW-0812">Transmembrane</keyword>
<feature type="transmembrane region" description="Helical" evidence="17">
    <location>
        <begin position="6"/>
        <end position="24"/>
    </location>
</feature>
<comment type="function">
    <text evidence="17">Core subunit of the mitochondrial membrane respiratory chain NADH dehydrogenase (Complex I) which catalyzes electron transfer from NADH through the respiratory chain, using ubiquinone as an electron acceptor. Essential for the catalytic activity and assembly of complex I.</text>
</comment>
<feature type="transmembrane region" description="Helical" evidence="17">
    <location>
        <begin position="183"/>
        <end position="205"/>
    </location>
</feature>
<keyword evidence="10 17" id="KW-0249">Electron transport</keyword>
<dbReference type="PRINTS" id="PR01437">
    <property type="entry name" value="NUOXDRDTASE4"/>
</dbReference>
<evidence type="ECO:0000259" key="19">
    <source>
        <dbReference type="Pfam" id="PF01059"/>
    </source>
</evidence>
<dbReference type="PANTHER" id="PTHR43507:SF20">
    <property type="entry name" value="NADH-UBIQUINONE OXIDOREDUCTASE CHAIN 4"/>
    <property type="match status" value="1"/>
</dbReference>
<feature type="transmembrane region" description="Helical" evidence="17">
    <location>
        <begin position="302"/>
        <end position="323"/>
    </location>
</feature>
<name>A0A6B9VWQ1_9ORTH</name>
<dbReference type="GO" id="GO:0008137">
    <property type="term" value="F:NADH dehydrogenase (ubiquinone) activity"/>
    <property type="evidence" value="ECO:0007669"/>
    <property type="project" value="UniProtKB-UniRule"/>
</dbReference>
<protein>
    <recommendedName>
        <fullName evidence="5 17">NADH-ubiquinone oxidoreductase chain 4</fullName>
        <ecNumber evidence="4 17">7.1.1.2</ecNumber>
    </recommendedName>
</protein>
<feature type="transmembrane region" description="Helical" evidence="17">
    <location>
        <begin position="140"/>
        <end position="163"/>
    </location>
</feature>
<feature type="transmembrane region" description="Helical" evidence="17">
    <location>
        <begin position="344"/>
        <end position="362"/>
    </location>
</feature>
<gene>
    <name evidence="20" type="primary">nad4</name>
</gene>
<feature type="transmembrane region" description="Helical" evidence="17">
    <location>
        <begin position="57"/>
        <end position="77"/>
    </location>
</feature>
<evidence type="ECO:0000256" key="7">
    <source>
        <dbReference type="ARBA" id="ARBA00022660"/>
    </source>
</evidence>
<evidence type="ECO:0000259" key="18">
    <source>
        <dbReference type="Pfam" id="PF00361"/>
    </source>
</evidence>
<keyword evidence="14 17" id="KW-0496">Mitochondrion</keyword>
<feature type="transmembrane region" description="Helical" evidence="17">
    <location>
        <begin position="113"/>
        <end position="133"/>
    </location>
</feature>
<evidence type="ECO:0000256" key="8">
    <source>
        <dbReference type="ARBA" id="ARBA00022692"/>
    </source>
</evidence>
<feature type="transmembrane region" description="Helical" evidence="17">
    <location>
        <begin position="31"/>
        <end position="51"/>
    </location>
</feature>
<feature type="transmembrane region" description="Helical" evidence="17">
    <location>
        <begin position="374"/>
        <end position="402"/>
    </location>
</feature>
<dbReference type="PANTHER" id="PTHR43507">
    <property type="entry name" value="NADH-UBIQUINONE OXIDOREDUCTASE CHAIN 4"/>
    <property type="match status" value="1"/>
</dbReference>
<feature type="transmembrane region" description="Helical" evidence="17">
    <location>
        <begin position="89"/>
        <end position="107"/>
    </location>
</feature>
<evidence type="ECO:0000256" key="15">
    <source>
        <dbReference type="ARBA" id="ARBA00023136"/>
    </source>
</evidence>
<evidence type="ECO:0000256" key="4">
    <source>
        <dbReference type="ARBA" id="ARBA00012944"/>
    </source>
</evidence>
<dbReference type="AlphaFoldDB" id="A0A6B9VWQ1"/>
<dbReference type="GO" id="GO:0031966">
    <property type="term" value="C:mitochondrial membrane"/>
    <property type="evidence" value="ECO:0007669"/>
    <property type="project" value="UniProtKB-SubCell"/>
</dbReference>
<keyword evidence="13 17" id="KW-0830">Ubiquinone</keyword>
<dbReference type="GO" id="GO:0042773">
    <property type="term" value="P:ATP synthesis coupled electron transport"/>
    <property type="evidence" value="ECO:0007669"/>
    <property type="project" value="InterPro"/>
</dbReference>
<feature type="domain" description="NADH:quinone oxidoreductase/Mrp antiporter transmembrane" evidence="18">
    <location>
        <begin position="109"/>
        <end position="390"/>
    </location>
</feature>
<comment type="catalytic activity">
    <reaction evidence="16 17">
        <text>a ubiquinone + NADH + 5 H(+)(in) = a ubiquinol + NAD(+) + 4 H(+)(out)</text>
        <dbReference type="Rhea" id="RHEA:29091"/>
        <dbReference type="Rhea" id="RHEA-COMP:9565"/>
        <dbReference type="Rhea" id="RHEA-COMP:9566"/>
        <dbReference type="ChEBI" id="CHEBI:15378"/>
        <dbReference type="ChEBI" id="CHEBI:16389"/>
        <dbReference type="ChEBI" id="CHEBI:17976"/>
        <dbReference type="ChEBI" id="CHEBI:57540"/>
        <dbReference type="ChEBI" id="CHEBI:57945"/>
        <dbReference type="EC" id="7.1.1.2"/>
    </reaction>
</comment>
<comment type="function">
    <text evidence="1">Core subunit of the mitochondrial membrane respiratory chain NADH dehydrogenase (Complex I) that is believed to belong to the minimal assembly required for catalysis. Complex I functions in the transfer of electrons from NADH to the respiratory chain. The immediate electron acceptor for the enzyme is believed to be ubiquinone.</text>
</comment>
<dbReference type="Pfam" id="PF01059">
    <property type="entry name" value="Oxidored_q5_N"/>
    <property type="match status" value="1"/>
</dbReference>
<evidence type="ECO:0000256" key="13">
    <source>
        <dbReference type="ARBA" id="ARBA00023075"/>
    </source>
</evidence>
<dbReference type="InterPro" id="IPR000260">
    <property type="entry name" value="NADH4_N"/>
</dbReference>
<dbReference type="InterPro" id="IPR003918">
    <property type="entry name" value="NADH_UbQ_OxRdtase"/>
</dbReference>
<dbReference type="Pfam" id="PF00361">
    <property type="entry name" value="Proton_antipo_M"/>
    <property type="match status" value="1"/>
</dbReference>
<evidence type="ECO:0000256" key="10">
    <source>
        <dbReference type="ARBA" id="ARBA00022982"/>
    </source>
</evidence>
<evidence type="ECO:0000256" key="2">
    <source>
        <dbReference type="ARBA" id="ARBA00004225"/>
    </source>
</evidence>
<evidence type="ECO:0000256" key="6">
    <source>
        <dbReference type="ARBA" id="ARBA00022448"/>
    </source>
</evidence>
<evidence type="ECO:0000256" key="1">
    <source>
        <dbReference type="ARBA" id="ARBA00003257"/>
    </source>
</evidence>
<dbReference type="GO" id="GO:0003954">
    <property type="term" value="F:NADH dehydrogenase activity"/>
    <property type="evidence" value="ECO:0007669"/>
    <property type="project" value="TreeGrafter"/>
</dbReference>
<dbReference type="InterPro" id="IPR001750">
    <property type="entry name" value="ND/Mrp_TM"/>
</dbReference>
<evidence type="ECO:0000256" key="5">
    <source>
        <dbReference type="ARBA" id="ARBA00021006"/>
    </source>
</evidence>
<sequence length="447" mass="50230">MLKFIFYLGFMIPLLSLMVYDWCMVQFMMSVMVFLMMLFLVSGGCYGNISMGMGMDLMSYGLILLSVWICMLMIMASTSIKSGKFFDKMFLMLVIVLLGFLFLAFSMMSMLGFYIFFEASLIPTLMLIIGWGYQSERIQAGVYLLFYTMFASLPLLIGLMIVYKNEGVMSFYFLGGMEVTSVYVYLSLILAFLVKMPMFLVHLWLPKAHVEAPVSGSMILAGILLKLGGYGLLRIFSVLIYLGVKMNYLWISISLVGGCLVSLICLRQVDMKSMIAYSSVAHMGLVMGGLMTLSGWGMSSAYMMMISHGLCSSGLFCLSNISYERVGSRSLLVNKGMMGLMPSMTLWWFLLCSSNMAAPPSLNLMAEMGLFMSLVSWSSLTLSCLAMMSFLGASYSLYLFSYSQHGSIYSGIYCFSSGVFREYLLLMLHWLPLNMMILMGECFFLWI</sequence>
<evidence type="ECO:0000256" key="12">
    <source>
        <dbReference type="ARBA" id="ARBA00023027"/>
    </source>
</evidence>
<proteinExistence type="inferred from homology"/>
<keyword evidence="7 17" id="KW-0679">Respiratory chain</keyword>
<reference evidence="20" key="1">
    <citation type="journal article" date="2019" name="Sci. Rep.">
        <title>Mitochondrial genome characterization of the family Trigonidiidae (Orthoptera) reveals novel structural features and nad1 transcript ends.</title>
        <authorList>
            <person name="Ma C."/>
            <person name="Wang Y."/>
            <person name="Zhang L."/>
            <person name="Li J."/>
        </authorList>
    </citation>
    <scope>NUCLEOTIDE SEQUENCE</scope>
</reference>
<comment type="similarity">
    <text evidence="3 17">Belongs to the complex I subunit 4 family.</text>
</comment>
<evidence type="ECO:0000256" key="16">
    <source>
        <dbReference type="ARBA" id="ARBA00049551"/>
    </source>
</evidence>
<evidence type="ECO:0000256" key="3">
    <source>
        <dbReference type="ARBA" id="ARBA00009025"/>
    </source>
</evidence>
<evidence type="ECO:0000256" key="17">
    <source>
        <dbReference type="RuleBase" id="RU003297"/>
    </source>
</evidence>
<evidence type="ECO:0000256" key="9">
    <source>
        <dbReference type="ARBA" id="ARBA00022967"/>
    </source>
</evidence>
<feature type="transmembrane region" description="Helical" evidence="17">
    <location>
        <begin position="217"/>
        <end position="242"/>
    </location>
</feature>
<keyword evidence="15 17" id="KW-0472">Membrane</keyword>
<organism evidence="20">
    <name type="scientific">Polionemobius taprobanensis</name>
    <dbReference type="NCBI Taxonomy" id="269706"/>
    <lineage>
        <taxon>Eukaryota</taxon>
        <taxon>Metazoa</taxon>
        <taxon>Ecdysozoa</taxon>
        <taxon>Arthropoda</taxon>
        <taxon>Hexapoda</taxon>
        <taxon>Insecta</taxon>
        <taxon>Pterygota</taxon>
        <taxon>Neoptera</taxon>
        <taxon>Polyneoptera</taxon>
        <taxon>Orthoptera</taxon>
        <taxon>Ensifera</taxon>
        <taxon>Gryllidea</taxon>
        <taxon>Grylloidea</taxon>
        <taxon>Trigonidiidae</taxon>
        <taxon>Nemobiinae</taxon>
        <taxon>Polionemobius</taxon>
    </lineage>
</organism>
<dbReference type="GO" id="GO:0015990">
    <property type="term" value="P:electron transport coupled proton transport"/>
    <property type="evidence" value="ECO:0007669"/>
    <property type="project" value="TreeGrafter"/>
</dbReference>
<feature type="domain" description="NADH:ubiquinone oxidoreductase chain 4 N-terminal" evidence="19">
    <location>
        <begin position="1"/>
        <end position="104"/>
    </location>
</feature>
<dbReference type="EMBL" id="MK303552">
    <property type="protein sequence ID" value="QHQ73113.1"/>
    <property type="molecule type" value="Genomic_DNA"/>
</dbReference>
<keyword evidence="9" id="KW-1278">Translocase</keyword>
<evidence type="ECO:0000313" key="20">
    <source>
        <dbReference type="EMBL" id="QHQ73113.1"/>
    </source>
</evidence>
<feature type="transmembrane region" description="Helical" evidence="17">
    <location>
        <begin position="275"/>
        <end position="296"/>
    </location>
</feature>
<evidence type="ECO:0000256" key="11">
    <source>
        <dbReference type="ARBA" id="ARBA00022989"/>
    </source>
</evidence>
<geneLocation type="mitochondrion" evidence="20"/>
<feature type="transmembrane region" description="Helical" evidence="17">
    <location>
        <begin position="423"/>
        <end position="446"/>
    </location>
</feature>
<keyword evidence="12 17" id="KW-0520">NAD</keyword>
<accession>A0A6B9VWQ1</accession>
<keyword evidence="6 17" id="KW-0813">Transport</keyword>
<evidence type="ECO:0000256" key="14">
    <source>
        <dbReference type="ARBA" id="ARBA00023128"/>
    </source>
</evidence>
<dbReference type="GO" id="GO:0048039">
    <property type="term" value="F:ubiquinone binding"/>
    <property type="evidence" value="ECO:0007669"/>
    <property type="project" value="TreeGrafter"/>
</dbReference>
<keyword evidence="11 17" id="KW-1133">Transmembrane helix</keyword>
<feature type="transmembrane region" description="Helical" evidence="17">
    <location>
        <begin position="248"/>
        <end position="266"/>
    </location>
</feature>
<dbReference type="EC" id="7.1.1.2" evidence="4 17"/>
<comment type="subcellular location">
    <subcellularLocation>
        <location evidence="2 17">Mitochondrion membrane</location>
        <topology evidence="2 17">Multi-pass membrane protein</topology>
    </subcellularLocation>
</comment>